<dbReference type="InterPro" id="IPR001315">
    <property type="entry name" value="CARD"/>
</dbReference>
<feature type="domain" description="CARD" evidence="1">
    <location>
        <begin position="1"/>
        <end position="94"/>
    </location>
</feature>
<dbReference type="GO" id="GO:0050727">
    <property type="term" value="P:regulation of inflammatory response"/>
    <property type="evidence" value="ECO:0007669"/>
    <property type="project" value="TreeGrafter"/>
</dbReference>
<name>A0A3Q2WBB7_HAPBU</name>
<dbReference type="InterPro" id="IPR011029">
    <property type="entry name" value="DEATH-like_dom_sf"/>
</dbReference>
<dbReference type="GO" id="GO:0004197">
    <property type="term" value="F:cysteine-type endopeptidase activity"/>
    <property type="evidence" value="ECO:0007669"/>
    <property type="project" value="InterPro"/>
</dbReference>
<dbReference type="GO" id="GO:0072559">
    <property type="term" value="C:NLRP3 inflammasome complex"/>
    <property type="evidence" value="ECO:0007669"/>
    <property type="project" value="TreeGrafter"/>
</dbReference>
<dbReference type="Gene3D" id="1.10.533.10">
    <property type="entry name" value="Death Domain, Fas"/>
    <property type="match status" value="1"/>
</dbReference>
<dbReference type="SUPFAM" id="SSF47986">
    <property type="entry name" value="DEATH domain"/>
    <property type="match status" value="1"/>
</dbReference>
<dbReference type="InterPro" id="IPR002398">
    <property type="entry name" value="Pept_C14"/>
</dbReference>
<dbReference type="GO" id="GO:0097169">
    <property type="term" value="C:AIM2 inflammasome complex"/>
    <property type="evidence" value="ECO:0007669"/>
    <property type="project" value="TreeGrafter"/>
</dbReference>
<protein>
    <submittedName>
        <fullName evidence="2">Caspase recruitment domain-containing protein 18-like</fullName>
    </submittedName>
</protein>
<evidence type="ECO:0000259" key="1">
    <source>
        <dbReference type="PROSITE" id="PS50209"/>
    </source>
</evidence>
<dbReference type="Pfam" id="PF00619">
    <property type="entry name" value="CARD"/>
    <property type="match status" value="1"/>
</dbReference>
<dbReference type="PROSITE" id="PS50209">
    <property type="entry name" value="CARD"/>
    <property type="match status" value="1"/>
</dbReference>
<dbReference type="PANTHER" id="PTHR47901:SF3">
    <property type="entry name" value="CASPASE-1"/>
    <property type="match status" value="1"/>
</dbReference>
<dbReference type="PANTHER" id="PTHR47901">
    <property type="entry name" value="CASPASE RECRUITMENT DOMAIN-CONTAINING PROTEIN 18"/>
    <property type="match status" value="1"/>
</dbReference>
<reference evidence="2" key="1">
    <citation type="submission" date="2025-08" db="UniProtKB">
        <authorList>
            <consortium name="Ensembl"/>
        </authorList>
    </citation>
    <scope>IDENTIFICATION</scope>
</reference>
<proteinExistence type="predicted"/>
<dbReference type="Ensembl" id="ENSHBUT00000014347.1">
    <property type="protein sequence ID" value="ENSHBUP00000022180.1"/>
    <property type="gene ID" value="ENSHBUG00000002279.1"/>
</dbReference>
<dbReference type="GO" id="GO:0042981">
    <property type="term" value="P:regulation of apoptotic process"/>
    <property type="evidence" value="ECO:0007669"/>
    <property type="project" value="InterPro"/>
</dbReference>
<evidence type="ECO:0000313" key="3">
    <source>
        <dbReference type="Proteomes" id="UP000264840"/>
    </source>
</evidence>
<evidence type="ECO:0000313" key="2">
    <source>
        <dbReference type="Ensembl" id="ENSHBUP00000022180.1"/>
    </source>
</evidence>
<dbReference type="GO" id="GO:0006508">
    <property type="term" value="P:proteolysis"/>
    <property type="evidence" value="ECO:0007669"/>
    <property type="project" value="InterPro"/>
</dbReference>
<dbReference type="GeneTree" id="ENSGT00990000203749"/>
<organism evidence="2 3">
    <name type="scientific">Haplochromis burtoni</name>
    <name type="common">Burton's mouthbrooder</name>
    <name type="synonym">Chromis burtoni</name>
    <dbReference type="NCBI Taxonomy" id="8153"/>
    <lineage>
        <taxon>Eukaryota</taxon>
        <taxon>Metazoa</taxon>
        <taxon>Chordata</taxon>
        <taxon>Craniata</taxon>
        <taxon>Vertebrata</taxon>
        <taxon>Euteleostomi</taxon>
        <taxon>Actinopterygii</taxon>
        <taxon>Neopterygii</taxon>
        <taxon>Teleostei</taxon>
        <taxon>Neoteleostei</taxon>
        <taxon>Acanthomorphata</taxon>
        <taxon>Ovalentaria</taxon>
        <taxon>Cichlomorphae</taxon>
        <taxon>Cichliformes</taxon>
        <taxon>Cichlidae</taxon>
        <taxon>African cichlids</taxon>
        <taxon>Pseudocrenilabrinae</taxon>
        <taxon>Haplochromini</taxon>
        <taxon>Haplochromis</taxon>
    </lineage>
</organism>
<keyword evidence="3" id="KW-1185">Reference proteome</keyword>
<dbReference type="OMA" id="CLTIYYQ"/>
<reference evidence="2" key="2">
    <citation type="submission" date="2025-09" db="UniProtKB">
        <authorList>
            <consortium name="Ensembl"/>
        </authorList>
    </citation>
    <scope>IDENTIFICATION</scope>
</reference>
<dbReference type="AlphaFoldDB" id="A0A3Q2WBB7"/>
<sequence length="94" mass="10593">MAESASSMLVRVRGKFVEKTSNPLLDQLLDDILEDGILNDGERESIVEENKNRADKARCLIDTVRKKGDLASNKLIRHLQKRDPMLFAELGLTV</sequence>
<accession>A0A3Q2WBB7</accession>
<dbReference type="STRING" id="8153.ENSHBUP00000022180"/>
<dbReference type="SMART" id="SM00114">
    <property type="entry name" value="CARD"/>
    <property type="match status" value="1"/>
</dbReference>
<dbReference type="GO" id="GO:0072557">
    <property type="term" value="C:IPAF inflammasome complex"/>
    <property type="evidence" value="ECO:0007669"/>
    <property type="project" value="TreeGrafter"/>
</dbReference>
<dbReference type="Proteomes" id="UP000264840">
    <property type="component" value="Unplaced"/>
</dbReference>